<evidence type="ECO:0000313" key="19">
    <source>
        <dbReference type="EMBL" id="SDM39179.1"/>
    </source>
</evidence>
<evidence type="ECO:0000256" key="6">
    <source>
        <dbReference type="ARBA" id="ARBA00022516"/>
    </source>
</evidence>
<dbReference type="PANTHER" id="PTHR11712">
    <property type="entry name" value="POLYKETIDE SYNTHASE-RELATED"/>
    <property type="match status" value="1"/>
</dbReference>
<evidence type="ECO:0000256" key="3">
    <source>
        <dbReference type="ARBA" id="ARBA00011738"/>
    </source>
</evidence>
<name>A0A1G9SUN3_9FLAO</name>
<protein>
    <recommendedName>
        <fullName evidence="12">3-oxoacyl-[acyl-carrier-protein] synthase 1</fullName>
        <ecNumber evidence="4">2.3.1.41</ecNumber>
    </recommendedName>
    <alternativeName>
        <fullName evidence="13">3-oxoacyl-[acyl-carrier-protein] synthase I</fullName>
    </alternativeName>
    <alternativeName>
        <fullName evidence="14">Beta-ketoacyl-ACP synthase I</fullName>
    </alternativeName>
</protein>
<evidence type="ECO:0000256" key="2">
    <source>
        <dbReference type="ARBA" id="ARBA00008467"/>
    </source>
</evidence>
<keyword evidence="5" id="KW-0963">Cytoplasm</keyword>
<organism evidence="19 20">
    <name type="scientific">Kriegella aquimaris</name>
    <dbReference type="NCBI Taxonomy" id="192904"/>
    <lineage>
        <taxon>Bacteria</taxon>
        <taxon>Pseudomonadati</taxon>
        <taxon>Bacteroidota</taxon>
        <taxon>Flavobacteriia</taxon>
        <taxon>Flavobacteriales</taxon>
        <taxon>Flavobacteriaceae</taxon>
        <taxon>Kriegella</taxon>
    </lineage>
</organism>
<comment type="subcellular location">
    <subcellularLocation>
        <location evidence="1">Cytoplasm</location>
    </subcellularLocation>
</comment>
<evidence type="ECO:0000256" key="15">
    <source>
        <dbReference type="ARBA" id="ARBA00048121"/>
    </source>
</evidence>
<reference evidence="20" key="1">
    <citation type="submission" date="2016-10" db="EMBL/GenBank/DDBJ databases">
        <authorList>
            <person name="Varghese N."/>
            <person name="Submissions S."/>
        </authorList>
    </citation>
    <scope>NUCLEOTIDE SEQUENCE [LARGE SCALE GENOMIC DNA]</scope>
    <source>
        <strain evidence="20">DSM 19886</strain>
    </source>
</reference>
<dbReference type="InterPro" id="IPR020841">
    <property type="entry name" value="PKS_Beta-ketoAc_synthase_dom"/>
</dbReference>
<dbReference type="EMBL" id="FNGV01000008">
    <property type="protein sequence ID" value="SDM39179.1"/>
    <property type="molecule type" value="Genomic_DNA"/>
</dbReference>
<evidence type="ECO:0000256" key="5">
    <source>
        <dbReference type="ARBA" id="ARBA00022490"/>
    </source>
</evidence>
<gene>
    <name evidence="19" type="ORF">SAMN04488514_108109</name>
</gene>
<evidence type="ECO:0000256" key="11">
    <source>
        <dbReference type="ARBA" id="ARBA00023315"/>
    </source>
</evidence>
<proteinExistence type="inferred from homology"/>
<dbReference type="PROSITE" id="PS00098">
    <property type="entry name" value="THIOLASE_1"/>
    <property type="match status" value="1"/>
</dbReference>
<accession>A0A1G9SUN3</accession>
<evidence type="ECO:0000256" key="9">
    <source>
        <dbReference type="ARBA" id="ARBA00023098"/>
    </source>
</evidence>
<keyword evidence="10" id="KW-0275">Fatty acid biosynthesis</keyword>
<evidence type="ECO:0000313" key="20">
    <source>
        <dbReference type="Proteomes" id="UP000199440"/>
    </source>
</evidence>
<dbReference type="PANTHER" id="PTHR11712:SF306">
    <property type="entry name" value="3-OXOACYL-[ACYL-CARRIER-PROTEIN] SYNTHASE 1"/>
    <property type="match status" value="1"/>
</dbReference>
<evidence type="ECO:0000256" key="7">
    <source>
        <dbReference type="ARBA" id="ARBA00022679"/>
    </source>
</evidence>
<dbReference type="PROSITE" id="PS52004">
    <property type="entry name" value="KS3_2"/>
    <property type="match status" value="1"/>
</dbReference>
<keyword evidence="11" id="KW-0012">Acyltransferase</keyword>
<dbReference type="InterPro" id="IPR014031">
    <property type="entry name" value="Ketoacyl_synth_C"/>
</dbReference>
<dbReference type="EC" id="2.3.1.41" evidence="4"/>
<dbReference type="CDD" id="cd00834">
    <property type="entry name" value="KAS_I_II"/>
    <property type="match status" value="1"/>
</dbReference>
<dbReference type="RefSeq" id="WP_089891502.1">
    <property type="nucleotide sequence ID" value="NZ_FNGV01000008.1"/>
</dbReference>
<evidence type="ECO:0000256" key="4">
    <source>
        <dbReference type="ARBA" id="ARBA00013191"/>
    </source>
</evidence>
<dbReference type="AlphaFoldDB" id="A0A1G9SUN3"/>
<dbReference type="Proteomes" id="UP000199440">
    <property type="component" value="Unassembled WGS sequence"/>
</dbReference>
<comment type="similarity">
    <text evidence="2 17">Belongs to the thiolase-like superfamily. Beta-ketoacyl-ACP synthases family.</text>
</comment>
<dbReference type="Pfam" id="PF02801">
    <property type="entry name" value="Ketoacyl-synt_C"/>
    <property type="match status" value="1"/>
</dbReference>
<comment type="subunit">
    <text evidence="3">Homodimer.</text>
</comment>
<keyword evidence="8" id="KW-0276">Fatty acid metabolism</keyword>
<dbReference type="InterPro" id="IPR018201">
    <property type="entry name" value="Ketoacyl_synth_AS"/>
</dbReference>
<dbReference type="GO" id="GO:0006633">
    <property type="term" value="P:fatty acid biosynthetic process"/>
    <property type="evidence" value="ECO:0007669"/>
    <property type="project" value="UniProtKB-KW"/>
</dbReference>
<evidence type="ECO:0000256" key="17">
    <source>
        <dbReference type="RuleBase" id="RU003694"/>
    </source>
</evidence>
<dbReference type="PROSITE" id="PS00606">
    <property type="entry name" value="KS3_1"/>
    <property type="match status" value="1"/>
</dbReference>
<evidence type="ECO:0000256" key="16">
    <source>
        <dbReference type="ARBA" id="ARBA00048506"/>
    </source>
</evidence>
<keyword evidence="9" id="KW-0443">Lipid metabolism</keyword>
<dbReference type="Gene3D" id="3.40.47.10">
    <property type="match status" value="1"/>
</dbReference>
<dbReference type="GO" id="GO:0004315">
    <property type="term" value="F:3-oxoacyl-[acyl-carrier-protein] synthase activity"/>
    <property type="evidence" value="ECO:0007669"/>
    <property type="project" value="UniProtKB-EC"/>
</dbReference>
<dbReference type="SUPFAM" id="SSF53901">
    <property type="entry name" value="Thiolase-like"/>
    <property type="match status" value="2"/>
</dbReference>
<feature type="domain" description="Ketosynthase family 3 (KS3)" evidence="18">
    <location>
        <begin position="1"/>
        <end position="404"/>
    </location>
</feature>
<comment type="catalytic activity">
    <reaction evidence="15">
        <text>(3Z)-decenoyl-[ACP] + malonyl-[ACP] + H(+) = 3-oxo-(5Z)-dodecenoyl-[ACP] + holo-[ACP] + CO2</text>
        <dbReference type="Rhea" id="RHEA:54940"/>
        <dbReference type="Rhea" id="RHEA-COMP:9623"/>
        <dbReference type="Rhea" id="RHEA-COMP:9685"/>
        <dbReference type="Rhea" id="RHEA-COMP:9927"/>
        <dbReference type="Rhea" id="RHEA-COMP:14042"/>
        <dbReference type="ChEBI" id="CHEBI:15378"/>
        <dbReference type="ChEBI" id="CHEBI:16526"/>
        <dbReference type="ChEBI" id="CHEBI:64479"/>
        <dbReference type="ChEBI" id="CHEBI:78449"/>
        <dbReference type="ChEBI" id="CHEBI:78798"/>
        <dbReference type="ChEBI" id="CHEBI:138410"/>
    </reaction>
    <physiologicalReaction direction="left-to-right" evidence="15">
        <dbReference type="Rhea" id="RHEA:54941"/>
    </physiologicalReaction>
</comment>
<dbReference type="OrthoDB" id="9808669at2"/>
<evidence type="ECO:0000256" key="10">
    <source>
        <dbReference type="ARBA" id="ARBA00023160"/>
    </source>
</evidence>
<keyword evidence="7 17" id="KW-0808">Transferase</keyword>
<dbReference type="SMART" id="SM00825">
    <property type="entry name" value="PKS_KS"/>
    <property type="match status" value="1"/>
</dbReference>
<dbReference type="Pfam" id="PF00109">
    <property type="entry name" value="ketoacyl-synt"/>
    <property type="match status" value="1"/>
</dbReference>
<evidence type="ECO:0000256" key="12">
    <source>
        <dbReference type="ARBA" id="ARBA00039450"/>
    </source>
</evidence>
<sequence length="410" mass="43819">MKRVVITGMGIYSCIGKNLKEVKTSLYEGKSGIVFDEQRKAFGYRSPLTGMVEAPDLKALLTRRQRISMGEEAAFAYVATMEAIENAKLSQSFFDKNEVGIIYGNDSTAKSVIESIDIVREKKDTTLVGSGAIFKGMNSSITMNLSTIFKLRGINLTISAACASGSHAIGMAYHLVKSGMQDCIICGGAQEINHFAMASFDGLGVFATDIENPEKASRPFDRKRNGLVPSGGGATVIVESLESALERGAPILGEIVGYGFSSNGEHISTPNVEGPARAMTNALKDAGIEASSIDYVNAHATSTPVGDANEAKALYQVFGESAPYISSTKSMTGHECWMAGASEIIYSMIMMQDSFIAPNINLDEPDEDAAKLNLVKKTLNKKIDVFLSNSFGFGGTNSALIIKKMLAADE</sequence>
<dbReference type="InterPro" id="IPR000794">
    <property type="entry name" value="Beta-ketoacyl_synthase"/>
</dbReference>
<evidence type="ECO:0000259" key="18">
    <source>
        <dbReference type="PROSITE" id="PS52004"/>
    </source>
</evidence>
<dbReference type="InterPro" id="IPR014030">
    <property type="entry name" value="Ketoacyl_synth_N"/>
</dbReference>
<dbReference type="STRING" id="192904.SAMN04488514_108109"/>
<dbReference type="GO" id="GO:0005829">
    <property type="term" value="C:cytosol"/>
    <property type="evidence" value="ECO:0007669"/>
    <property type="project" value="TreeGrafter"/>
</dbReference>
<comment type="catalytic activity">
    <reaction evidence="16">
        <text>a fatty acyl-[ACP] + malonyl-[ACP] + H(+) = a 3-oxoacyl-[ACP] + holo-[ACP] + CO2</text>
        <dbReference type="Rhea" id="RHEA:22836"/>
        <dbReference type="Rhea" id="RHEA-COMP:9623"/>
        <dbReference type="Rhea" id="RHEA-COMP:9685"/>
        <dbReference type="Rhea" id="RHEA-COMP:9916"/>
        <dbReference type="Rhea" id="RHEA-COMP:14125"/>
        <dbReference type="ChEBI" id="CHEBI:15378"/>
        <dbReference type="ChEBI" id="CHEBI:16526"/>
        <dbReference type="ChEBI" id="CHEBI:64479"/>
        <dbReference type="ChEBI" id="CHEBI:78449"/>
        <dbReference type="ChEBI" id="CHEBI:78776"/>
        <dbReference type="ChEBI" id="CHEBI:138651"/>
        <dbReference type="EC" id="2.3.1.41"/>
    </reaction>
    <physiologicalReaction direction="left-to-right" evidence="16">
        <dbReference type="Rhea" id="RHEA:22837"/>
    </physiologicalReaction>
</comment>
<evidence type="ECO:0000256" key="13">
    <source>
        <dbReference type="ARBA" id="ARBA00041620"/>
    </source>
</evidence>
<dbReference type="InterPro" id="IPR020615">
    <property type="entry name" value="Thiolase_acyl_enz_int_AS"/>
</dbReference>
<keyword evidence="6" id="KW-0444">Lipid biosynthesis</keyword>
<dbReference type="InterPro" id="IPR016039">
    <property type="entry name" value="Thiolase-like"/>
</dbReference>
<evidence type="ECO:0000256" key="1">
    <source>
        <dbReference type="ARBA" id="ARBA00004496"/>
    </source>
</evidence>
<evidence type="ECO:0000256" key="14">
    <source>
        <dbReference type="ARBA" id="ARBA00042143"/>
    </source>
</evidence>
<keyword evidence="20" id="KW-1185">Reference proteome</keyword>
<evidence type="ECO:0000256" key="8">
    <source>
        <dbReference type="ARBA" id="ARBA00022832"/>
    </source>
</evidence>